<evidence type="ECO:0000256" key="2">
    <source>
        <dbReference type="ARBA" id="ARBA00022649"/>
    </source>
</evidence>
<evidence type="ECO:0000259" key="8">
    <source>
        <dbReference type="Pfam" id="PF01850"/>
    </source>
</evidence>
<dbReference type="PANTHER" id="PTHR33653:SF1">
    <property type="entry name" value="RIBONUCLEASE VAPC2"/>
    <property type="match status" value="1"/>
</dbReference>
<dbReference type="PANTHER" id="PTHR33653">
    <property type="entry name" value="RIBONUCLEASE VAPC2"/>
    <property type="match status" value="1"/>
</dbReference>
<organism evidence="9 10">
    <name type="scientific">Gluconobacter cerevisiae</name>
    <dbReference type="NCBI Taxonomy" id="1379734"/>
    <lineage>
        <taxon>Bacteria</taxon>
        <taxon>Pseudomonadati</taxon>
        <taxon>Pseudomonadota</taxon>
        <taxon>Alphaproteobacteria</taxon>
        <taxon>Acetobacterales</taxon>
        <taxon>Acetobacteraceae</taxon>
        <taxon>Gluconobacter</taxon>
    </lineage>
</organism>
<reference evidence="9 10" key="2">
    <citation type="submission" date="2020-11" db="EMBL/GenBank/DDBJ databases">
        <title>Description of novel Gluconobacter species.</title>
        <authorList>
            <person name="Cleenwerck I."/>
            <person name="Cnockaert M."/>
            <person name="Borremans W."/>
            <person name="Wieme A.D."/>
            <person name="De Vuyst L."/>
            <person name="Vandamme P."/>
        </authorList>
    </citation>
    <scope>NUCLEOTIDE SEQUENCE [LARGE SCALE GENOMIC DNA]</scope>
    <source>
        <strain evidence="9 10">LMG 27748</strain>
    </source>
</reference>
<dbReference type="EMBL" id="JABCQO010000023">
    <property type="protein sequence ID" value="MBF0877929.1"/>
    <property type="molecule type" value="Genomic_DNA"/>
</dbReference>
<evidence type="ECO:0000256" key="1">
    <source>
        <dbReference type="ARBA" id="ARBA00001946"/>
    </source>
</evidence>
<accession>A0ABR9YGY9</accession>
<evidence type="ECO:0000256" key="5">
    <source>
        <dbReference type="ARBA" id="ARBA00022801"/>
    </source>
</evidence>
<comment type="similarity">
    <text evidence="7">Belongs to the PINc/VapC protein family.</text>
</comment>
<comment type="cofactor">
    <cofactor evidence="1">
        <name>Mg(2+)</name>
        <dbReference type="ChEBI" id="CHEBI:18420"/>
    </cofactor>
</comment>
<dbReference type="Pfam" id="PF01850">
    <property type="entry name" value="PIN"/>
    <property type="match status" value="1"/>
</dbReference>
<gene>
    <name evidence="9" type="ORF">HKD21_13950</name>
</gene>
<reference evidence="10" key="1">
    <citation type="submission" date="2020-04" db="EMBL/GenBank/DDBJ databases">
        <title>Description of novel Gluconacetobacter.</title>
        <authorList>
            <person name="Sombolestani A."/>
        </authorList>
    </citation>
    <scope>NUCLEOTIDE SEQUENCE [LARGE SCALE GENOMIC DNA]</scope>
    <source>
        <strain evidence="10">LMG 27748</strain>
    </source>
</reference>
<keyword evidence="6" id="KW-0460">Magnesium</keyword>
<sequence length="141" mass="15421">MTAFFDTSAVIALTDPNNHHHSWAMSAFTTQQNEGPIIINDVVYAEISAGMADQLSVDTIISTFGLQRAARDNAALFHAGRCFKTYRHQNKGPKNNVLSDFFIGAAACSLNVPLVTANPKDFRSYFHGLNIIHPSGKEITP</sequence>
<dbReference type="Gene3D" id="3.40.50.1010">
    <property type="entry name" value="5'-nuclease"/>
    <property type="match status" value="1"/>
</dbReference>
<proteinExistence type="inferred from homology"/>
<dbReference type="Proteomes" id="UP000630952">
    <property type="component" value="Unassembled WGS sequence"/>
</dbReference>
<keyword evidence="5" id="KW-0378">Hydrolase</keyword>
<evidence type="ECO:0000256" key="7">
    <source>
        <dbReference type="ARBA" id="ARBA00038093"/>
    </source>
</evidence>
<evidence type="ECO:0000313" key="10">
    <source>
        <dbReference type="Proteomes" id="UP000630952"/>
    </source>
</evidence>
<feature type="domain" description="PIN" evidence="8">
    <location>
        <begin position="4"/>
        <end position="123"/>
    </location>
</feature>
<evidence type="ECO:0000256" key="3">
    <source>
        <dbReference type="ARBA" id="ARBA00022722"/>
    </source>
</evidence>
<protein>
    <submittedName>
        <fullName evidence="9">Type II toxin-antitoxin system VapC family toxin</fullName>
    </submittedName>
</protein>
<evidence type="ECO:0000313" key="9">
    <source>
        <dbReference type="EMBL" id="MBF0877929.1"/>
    </source>
</evidence>
<keyword evidence="10" id="KW-1185">Reference proteome</keyword>
<name>A0ABR9YGY9_9PROT</name>
<comment type="caution">
    <text evidence="9">The sequence shown here is derived from an EMBL/GenBank/DDBJ whole genome shotgun (WGS) entry which is preliminary data.</text>
</comment>
<keyword evidence="3" id="KW-0540">Nuclease</keyword>
<dbReference type="InterPro" id="IPR050556">
    <property type="entry name" value="Type_II_TA_system_RNase"/>
</dbReference>
<dbReference type="SUPFAM" id="SSF88723">
    <property type="entry name" value="PIN domain-like"/>
    <property type="match status" value="1"/>
</dbReference>
<dbReference type="InterPro" id="IPR029060">
    <property type="entry name" value="PIN-like_dom_sf"/>
</dbReference>
<keyword evidence="4" id="KW-0479">Metal-binding</keyword>
<dbReference type="InterPro" id="IPR002716">
    <property type="entry name" value="PIN_dom"/>
</dbReference>
<dbReference type="RefSeq" id="WP_194256209.1">
    <property type="nucleotide sequence ID" value="NZ_JABCQO010000023.1"/>
</dbReference>
<evidence type="ECO:0000256" key="6">
    <source>
        <dbReference type="ARBA" id="ARBA00022842"/>
    </source>
</evidence>
<evidence type="ECO:0000256" key="4">
    <source>
        <dbReference type="ARBA" id="ARBA00022723"/>
    </source>
</evidence>
<keyword evidence="2" id="KW-1277">Toxin-antitoxin system</keyword>